<keyword evidence="10" id="KW-0496">Mitochondrion</keyword>
<dbReference type="Pfam" id="PF01459">
    <property type="entry name" value="Porin_3"/>
    <property type="match status" value="1"/>
</dbReference>
<evidence type="ECO:0000256" key="1">
    <source>
        <dbReference type="ARBA" id="ARBA00004374"/>
    </source>
</evidence>
<dbReference type="GO" id="GO:0030150">
    <property type="term" value="P:protein import into mitochondrial matrix"/>
    <property type="evidence" value="ECO:0007669"/>
    <property type="project" value="InterPro"/>
</dbReference>
<evidence type="ECO:0000256" key="4">
    <source>
        <dbReference type="ARBA" id="ARBA00022452"/>
    </source>
</evidence>
<keyword evidence="4" id="KW-1134">Transmembrane beta strand</keyword>
<dbReference type="InterPro" id="IPR023614">
    <property type="entry name" value="Porin_dom_sf"/>
</dbReference>
<evidence type="ECO:0000256" key="13">
    <source>
        <dbReference type="ARBA" id="ARBA00078731"/>
    </source>
</evidence>
<comment type="function">
    <text evidence="12">Channel-forming protein essential for import of protein precursors into mitochondria.</text>
</comment>
<name>A0AAE1CAX7_9PEZI</name>
<evidence type="ECO:0000256" key="9">
    <source>
        <dbReference type="ARBA" id="ARBA00023114"/>
    </source>
</evidence>
<keyword evidence="11" id="KW-0472">Membrane</keyword>
<dbReference type="InterPro" id="IPR037930">
    <property type="entry name" value="Tom40"/>
</dbReference>
<evidence type="ECO:0000256" key="2">
    <source>
        <dbReference type="ARBA" id="ARBA00010510"/>
    </source>
</evidence>
<dbReference type="Gene3D" id="2.40.160.10">
    <property type="entry name" value="Porin"/>
    <property type="match status" value="1"/>
</dbReference>
<reference evidence="14" key="1">
    <citation type="journal article" date="2023" name="Mol. Phylogenet. Evol.">
        <title>Genome-scale phylogeny and comparative genomics of the fungal order Sordariales.</title>
        <authorList>
            <person name="Hensen N."/>
            <person name="Bonometti L."/>
            <person name="Westerberg I."/>
            <person name="Brannstrom I.O."/>
            <person name="Guillou S."/>
            <person name="Cros-Aarteil S."/>
            <person name="Calhoun S."/>
            <person name="Haridas S."/>
            <person name="Kuo A."/>
            <person name="Mondo S."/>
            <person name="Pangilinan J."/>
            <person name="Riley R."/>
            <person name="LaButti K."/>
            <person name="Andreopoulos B."/>
            <person name="Lipzen A."/>
            <person name="Chen C."/>
            <person name="Yan M."/>
            <person name="Daum C."/>
            <person name="Ng V."/>
            <person name="Clum A."/>
            <person name="Steindorff A."/>
            <person name="Ohm R.A."/>
            <person name="Martin F."/>
            <person name="Silar P."/>
            <person name="Natvig D.O."/>
            <person name="Lalanne C."/>
            <person name="Gautier V."/>
            <person name="Ament-Velasquez S.L."/>
            <person name="Kruys A."/>
            <person name="Hutchinson M.I."/>
            <person name="Powell A.J."/>
            <person name="Barry K."/>
            <person name="Miller A.N."/>
            <person name="Grigoriev I.V."/>
            <person name="Debuchy R."/>
            <person name="Gladieux P."/>
            <person name="Hiltunen Thoren M."/>
            <person name="Johannesson H."/>
        </authorList>
    </citation>
    <scope>NUCLEOTIDE SEQUENCE</scope>
    <source>
        <strain evidence="14">CBS 314.62</strain>
    </source>
</reference>
<protein>
    <recommendedName>
        <fullName evidence="13">Translocase of outer membrane 40 kDa subunit</fullName>
    </recommendedName>
</protein>
<dbReference type="GO" id="GO:0046930">
    <property type="term" value="C:pore complex"/>
    <property type="evidence" value="ECO:0007669"/>
    <property type="project" value="UniProtKB-KW"/>
</dbReference>
<evidence type="ECO:0000256" key="8">
    <source>
        <dbReference type="ARBA" id="ARBA00023065"/>
    </source>
</evidence>
<dbReference type="FunFam" id="2.40.160.10:FF:000009">
    <property type="entry name" value="Mitochondrial import receptor subunit TOM40"/>
    <property type="match status" value="1"/>
</dbReference>
<organism evidence="14 15">
    <name type="scientific">Podospora appendiculata</name>
    <dbReference type="NCBI Taxonomy" id="314037"/>
    <lineage>
        <taxon>Eukaryota</taxon>
        <taxon>Fungi</taxon>
        <taxon>Dikarya</taxon>
        <taxon>Ascomycota</taxon>
        <taxon>Pezizomycotina</taxon>
        <taxon>Sordariomycetes</taxon>
        <taxon>Sordariomycetidae</taxon>
        <taxon>Sordariales</taxon>
        <taxon>Podosporaceae</taxon>
        <taxon>Podospora</taxon>
    </lineage>
</organism>
<dbReference type="GO" id="GO:0015288">
    <property type="term" value="F:porin activity"/>
    <property type="evidence" value="ECO:0007669"/>
    <property type="project" value="UniProtKB-KW"/>
</dbReference>
<evidence type="ECO:0000256" key="3">
    <source>
        <dbReference type="ARBA" id="ARBA00022448"/>
    </source>
</evidence>
<keyword evidence="15" id="KW-1185">Reference proteome</keyword>
<accession>A0AAE1CAX7</accession>
<comment type="subcellular location">
    <subcellularLocation>
        <location evidence="1">Mitochondrion outer membrane</location>
        <topology evidence="1">Multi-pass membrane protein</topology>
    </subcellularLocation>
</comment>
<keyword evidence="9" id="KW-0626">Porin</keyword>
<keyword evidence="6" id="KW-1000">Mitochondrion outer membrane</keyword>
<dbReference type="Proteomes" id="UP001270362">
    <property type="component" value="Unassembled WGS sequence"/>
</dbReference>
<evidence type="ECO:0000256" key="5">
    <source>
        <dbReference type="ARBA" id="ARBA00022692"/>
    </source>
</evidence>
<reference evidence="14" key="2">
    <citation type="submission" date="2023-06" db="EMBL/GenBank/DDBJ databases">
        <authorList>
            <consortium name="Lawrence Berkeley National Laboratory"/>
            <person name="Haridas S."/>
            <person name="Hensen N."/>
            <person name="Bonometti L."/>
            <person name="Westerberg I."/>
            <person name="Brannstrom I.O."/>
            <person name="Guillou S."/>
            <person name="Cros-Aarteil S."/>
            <person name="Calhoun S."/>
            <person name="Kuo A."/>
            <person name="Mondo S."/>
            <person name="Pangilinan J."/>
            <person name="Riley R."/>
            <person name="Labutti K."/>
            <person name="Andreopoulos B."/>
            <person name="Lipzen A."/>
            <person name="Chen C."/>
            <person name="Yanf M."/>
            <person name="Daum C."/>
            <person name="Ng V."/>
            <person name="Clum A."/>
            <person name="Steindorff A."/>
            <person name="Ohm R."/>
            <person name="Martin F."/>
            <person name="Silar P."/>
            <person name="Natvig D."/>
            <person name="Lalanne C."/>
            <person name="Gautier V."/>
            <person name="Ament-Velasquez S.L."/>
            <person name="Kruys A."/>
            <person name="Hutchinson M.I."/>
            <person name="Powell A.J."/>
            <person name="Barry K."/>
            <person name="Miller A.N."/>
            <person name="Grigoriev I.V."/>
            <person name="Debuchy R."/>
            <person name="Gladieux P."/>
            <person name="Thoren M.H."/>
            <person name="Johannesson H."/>
        </authorList>
    </citation>
    <scope>NUCLEOTIDE SEQUENCE</scope>
    <source>
        <strain evidence="14">CBS 314.62</strain>
    </source>
</reference>
<dbReference type="PANTHER" id="PTHR10802">
    <property type="entry name" value="MITOCHONDRIAL IMPORT RECEPTOR SUBUNIT TOM40"/>
    <property type="match status" value="1"/>
</dbReference>
<evidence type="ECO:0000256" key="10">
    <source>
        <dbReference type="ARBA" id="ARBA00023128"/>
    </source>
</evidence>
<dbReference type="EMBL" id="JAULSO010000003">
    <property type="protein sequence ID" value="KAK3685967.1"/>
    <property type="molecule type" value="Genomic_DNA"/>
</dbReference>
<evidence type="ECO:0000256" key="11">
    <source>
        <dbReference type="ARBA" id="ARBA00023136"/>
    </source>
</evidence>
<keyword evidence="5" id="KW-0812">Transmembrane</keyword>
<comment type="caution">
    <text evidence="14">The sequence shown here is derived from an EMBL/GenBank/DDBJ whole genome shotgun (WGS) entry which is preliminary data.</text>
</comment>
<keyword evidence="8" id="KW-0406">Ion transport</keyword>
<evidence type="ECO:0000256" key="6">
    <source>
        <dbReference type="ARBA" id="ARBA00022787"/>
    </source>
</evidence>
<gene>
    <name evidence="14" type="ORF">B0T22DRAFT_382830</name>
</gene>
<comment type="similarity">
    <text evidence="2">Belongs to the Tom40 family.</text>
</comment>
<dbReference type="GO" id="GO:0006811">
    <property type="term" value="P:monoatomic ion transport"/>
    <property type="evidence" value="ECO:0007669"/>
    <property type="project" value="UniProtKB-KW"/>
</dbReference>
<dbReference type="CDD" id="cd07305">
    <property type="entry name" value="Porin3_Tom40"/>
    <property type="match status" value="1"/>
</dbReference>
<dbReference type="InterPro" id="IPR027246">
    <property type="entry name" value="Porin_Euk/Tom40"/>
</dbReference>
<dbReference type="GO" id="GO:0008320">
    <property type="term" value="F:protein transmembrane transporter activity"/>
    <property type="evidence" value="ECO:0007669"/>
    <property type="project" value="InterPro"/>
</dbReference>
<evidence type="ECO:0000313" key="15">
    <source>
        <dbReference type="Proteomes" id="UP001270362"/>
    </source>
</evidence>
<keyword evidence="3" id="KW-0813">Transport</keyword>
<evidence type="ECO:0000256" key="7">
    <source>
        <dbReference type="ARBA" id="ARBA00022927"/>
    </source>
</evidence>
<evidence type="ECO:0000313" key="14">
    <source>
        <dbReference type="EMBL" id="KAK3685967.1"/>
    </source>
</evidence>
<dbReference type="AlphaFoldDB" id="A0AAE1CAX7"/>
<proteinExistence type="inferred from homology"/>
<dbReference type="GO" id="GO:0005741">
    <property type="term" value="C:mitochondrial outer membrane"/>
    <property type="evidence" value="ECO:0007669"/>
    <property type="project" value="UniProtKB-SubCell"/>
</dbReference>
<evidence type="ECO:0000256" key="12">
    <source>
        <dbReference type="ARBA" id="ARBA00053390"/>
    </source>
</evidence>
<keyword evidence="7" id="KW-0653">Protein transport</keyword>
<sequence>MASSSELPKAPLGFLSNNPVFSGLSDVYTSFQERRQKLGLSNPGTVETIAREVQRDVLLTNYMFSGLRADLTKAFSLAPLFQVSHQFALGERLNPYTFAALYGTNRIFAQANMDNDGNLSSRFNWRWSDSSVTKTQLQIAPGGGGQDMMQLEHEYVGSDFTASLKALNPSILDGGLTGIFIGHYLQSVTPKLALGLEAVWQRAGLTQGPDTAVSYVGRYKSQDWVASVQLQAQGALNTSYWRRLSDKIQAGVDMTLTIAPGAQGMMGPLQKEGVTTFGAKYDFRMATFRAQVDSKGKLSCLLEKRVAAPITMTFAADVDHFTQQAKLGVGISIEATGEELQDQQEAMGNQPSPNIPF</sequence>